<keyword evidence="2" id="KW-0040">ANK repeat</keyword>
<dbReference type="InterPro" id="IPR002110">
    <property type="entry name" value="Ankyrin_rpt"/>
</dbReference>
<accession>A0A2W1GLT8</accession>
<dbReference type="InterPro" id="IPR036770">
    <property type="entry name" value="Ankyrin_rpt-contain_sf"/>
</dbReference>
<organism evidence="3 4">
    <name type="scientific">Pyrenophora tritici-repentis</name>
    <dbReference type="NCBI Taxonomy" id="45151"/>
    <lineage>
        <taxon>Eukaryota</taxon>
        <taxon>Fungi</taxon>
        <taxon>Dikarya</taxon>
        <taxon>Ascomycota</taxon>
        <taxon>Pezizomycotina</taxon>
        <taxon>Dothideomycetes</taxon>
        <taxon>Pleosporomycetidae</taxon>
        <taxon>Pleosporales</taxon>
        <taxon>Pleosporineae</taxon>
        <taxon>Pleosporaceae</taxon>
        <taxon>Pyrenophora</taxon>
    </lineage>
</organism>
<gene>
    <name evidence="3" type="ORF">PtrM4_124580</name>
</gene>
<reference evidence="3" key="1">
    <citation type="journal article" date="2018" name="BMC Genomics">
        <title>Comparative genomics of the wheat fungal pathogen Pyrenophora tritici-repentis reveals chromosomal variations and genome plasticity.</title>
        <authorList>
            <person name="Moolhuijzen P."/>
            <person name="See P.T."/>
            <person name="Hane J.K."/>
            <person name="Shi G."/>
            <person name="Liu Z."/>
            <person name="Oliver R.P."/>
            <person name="Moffat C.S."/>
        </authorList>
    </citation>
    <scope>NUCLEOTIDE SEQUENCE [LARGE SCALE GENOMIC DNA]</scope>
    <source>
        <strain evidence="3">M4</strain>
    </source>
</reference>
<keyword evidence="1" id="KW-0677">Repeat</keyword>
<evidence type="ECO:0000313" key="4">
    <source>
        <dbReference type="Proteomes" id="UP000245464"/>
    </source>
</evidence>
<evidence type="ECO:0000256" key="2">
    <source>
        <dbReference type="ARBA" id="ARBA00023043"/>
    </source>
</evidence>
<dbReference type="OrthoDB" id="539213at2759"/>
<dbReference type="Proteomes" id="UP000245464">
    <property type="component" value="Chromosome 7"/>
</dbReference>
<dbReference type="RefSeq" id="XP_001939611.1">
    <property type="nucleotide sequence ID" value="XM_001939576.1"/>
</dbReference>
<proteinExistence type="predicted"/>
<dbReference type="PROSITE" id="PS50088">
    <property type="entry name" value="ANK_REPEAT"/>
    <property type="match status" value="2"/>
</dbReference>
<dbReference type="SMART" id="SM00248">
    <property type="entry name" value="ANK"/>
    <property type="match status" value="6"/>
</dbReference>
<evidence type="ECO:0000313" key="3">
    <source>
        <dbReference type="EMBL" id="KAF7567845.1"/>
    </source>
</evidence>
<dbReference type="Pfam" id="PF12796">
    <property type="entry name" value="Ank_2"/>
    <property type="match status" value="2"/>
</dbReference>
<dbReference type="GeneID" id="6347569"/>
<dbReference type="PROSITE" id="PS50297">
    <property type="entry name" value="ANK_REP_REGION"/>
    <property type="match status" value="2"/>
</dbReference>
<dbReference type="EMBL" id="NQIK02000007">
    <property type="protein sequence ID" value="KAF7567845.1"/>
    <property type="molecule type" value="Genomic_DNA"/>
</dbReference>
<dbReference type="SUPFAM" id="SSF48403">
    <property type="entry name" value="Ankyrin repeat"/>
    <property type="match status" value="1"/>
</dbReference>
<dbReference type="PANTHER" id="PTHR24171">
    <property type="entry name" value="ANKYRIN REPEAT DOMAIN-CONTAINING PROTEIN 39-RELATED"/>
    <property type="match status" value="1"/>
</dbReference>
<dbReference type="OMA" id="DYANGWI"/>
<name>A0A2W1GLT8_9PLEO</name>
<dbReference type="AlphaFoldDB" id="A0A2W1GLT8"/>
<protein>
    <submittedName>
        <fullName evidence="3">Ank-2 multi-domain protein</fullName>
    </submittedName>
</protein>
<sequence>MAGGADLNDPGALLAAVSQSMEILDIVLTAFRGRYPTGGRGFFDRALRKAIREKNETIIRKLAEHADLNDTEWLDVKGEVKHRTSERTSDIFTNVEYLCLPTLLREGIATRSVNIVKILLDSGGNPDSTVEMYPNHSLRGRVTAISKAISTGDLAMVKLLHDANANLHFSATLGITHTSLHLAVELGHADIVEYLLDRDVDVNAPPCTFEGGTALQFAAKVGSVGTAELLIQHGAIVNAPGSTYGGQTAFEFAAEFGRMDMLLLLFHKGVDLVSDGGAQIRRACKSAEENGQVAARDLVMQLAEAKGMDVFAMGGYNTVGSIGNVGLPASGGYDFPSESLHGSDMIAI</sequence>
<evidence type="ECO:0000256" key="1">
    <source>
        <dbReference type="ARBA" id="ARBA00022737"/>
    </source>
</evidence>
<comment type="caution">
    <text evidence="3">The sequence shown here is derived from an EMBL/GenBank/DDBJ whole genome shotgun (WGS) entry which is preliminary data.</text>
</comment>
<dbReference type="KEGG" id="ptrr:6347569"/>
<dbReference type="Gene3D" id="1.25.40.20">
    <property type="entry name" value="Ankyrin repeat-containing domain"/>
    <property type="match status" value="1"/>
</dbReference>